<keyword evidence="7" id="KW-0597">Phosphoprotein</keyword>
<comment type="catalytic activity">
    <reaction evidence="19">
        <text>a (3R)-3-hydroxyacyl-CoA + NAD(+) = a 3-oxoacyl-CoA + NADH + H(+)</text>
        <dbReference type="Rhea" id="RHEA:32711"/>
        <dbReference type="ChEBI" id="CHEBI:15378"/>
        <dbReference type="ChEBI" id="CHEBI:57319"/>
        <dbReference type="ChEBI" id="CHEBI:57540"/>
        <dbReference type="ChEBI" id="CHEBI:57945"/>
        <dbReference type="ChEBI" id="CHEBI:90726"/>
        <dbReference type="EC" id="1.1.1.n12"/>
    </reaction>
    <physiologicalReaction direction="left-to-right" evidence="19">
        <dbReference type="Rhea" id="RHEA:32712"/>
    </physiologicalReaction>
</comment>
<comment type="catalytic activity">
    <reaction evidence="18">
        <text>17beta-hydroxy-5alpha-androstan-3-one + NAD(+) = 5alpha-androstan-3,17-dione + NADH + H(+)</text>
        <dbReference type="Rhea" id="RHEA:41992"/>
        <dbReference type="ChEBI" id="CHEBI:15378"/>
        <dbReference type="ChEBI" id="CHEBI:15994"/>
        <dbReference type="ChEBI" id="CHEBI:16330"/>
        <dbReference type="ChEBI" id="CHEBI:57540"/>
        <dbReference type="ChEBI" id="CHEBI:57945"/>
    </reaction>
    <physiologicalReaction direction="left-to-right" evidence="18">
        <dbReference type="Rhea" id="RHEA:41993"/>
    </physiologicalReaction>
</comment>
<dbReference type="PANTHER" id="PTHR42760">
    <property type="entry name" value="SHORT-CHAIN DEHYDROGENASES/REDUCTASES FAMILY MEMBER"/>
    <property type="match status" value="1"/>
</dbReference>
<protein>
    <recommendedName>
        <fullName evidence="22">(3R)-3-hydroxyacyl-CoA dehydrogenase</fullName>
        <ecNumber evidence="21">1.1.1.239</ecNumber>
        <ecNumber evidence="14">1.1.1.62</ecNumber>
        <ecNumber evidence="5">1.1.1.n12</ecNumber>
    </recommendedName>
    <alternativeName>
        <fullName evidence="24">17-beta-hydroxysteroid dehydrogenase 8</fullName>
    </alternativeName>
    <alternativeName>
        <fullName evidence="23">3-ketoacyl-[acyl-carrier-protein] reductase alpha subunit</fullName>
    </alternativeName>
    <alternativeName>
        <fullName evidence="26">3-oxoacyl-[acyl-carrier-protein] reductase</fullName>
    </alternativeName>
    <alternativeName>
        <fullName evidence="27">Estradiol 17-beta-dehydrogenase 8</fullName>
    </alternativeName>
    <alternativeName>
        <fullName evidence="25">Testosterone 17-beta-dehydrogenase 8</fullName>
    </alternativeName>
</protein>
<dbReference type="AlphaFoldDB" id="A0A8K0AFK2"/>
<evidence type="ECO:0000256" key="5">
    <source>
        <dbReference type="ARBA" id="ARBA00012456"/>
    </source>
</evidence>
<dbReference type="EMBL" id="OV696694">
    <property type="protein sequence ID" value="CAH1274065.1"/>
    <property type="molecule type" value="Genomic_DNA"/>
</dbReference>
<dbReference type="InterPro" id="IPR002347">
    <property type="entry name" value="SDR_fam"/>
</dbReference>
<comment type="pathway">
    <text evidence="15">Steroid biosynthesis; estrogen biosynthesis.</text>
</comment>
<dbReference type="InterPro" id="IPR036291">
    <property type="entry name" value="NAD(P)-bd_dom_sf"/>
</dbReference>
<dbReference type="PROSITE" id="PS00061">
    <property type="entry name" value="ADH_SHORT"/>
    <property type="match status" value="1"/>
</dbReference>
<dbReference type="GO" id="GO:0006633">
    <property type="term" value="P:fatty acid biosynthetic process"/>
    <property type="evidence" value="ECO:0007669"/>
    <property type="project" value="UniProtKB-KW"/>
</dbReference>
<evidence type="ECO:0000256" key="15">
    <source>
        <dbReference type="ARBA" id="ARBA00037929"/>
    </source>
</evidence>
<dbReference type="GO" id="GO:0047035">
    <property type="term" value="F:testosterone dehydrogenase (NAD+) activity"/>
    <property type="evidence" value="ECO:0007669"/>
    <property type="project" value="UniProtKB-EC"/>
</dbReference>
<comment type="similarity">
    <text evidence="4">Belongs to the short-chain dehydrogenases/reductases (SDR) family.</text>
</comment>
<dbReference type="FunFam" id="3.40.50.720:FF:000231">
    <property type="entry name" value="Estradiol 17-beta-dehydrogenase 8"/>
    <property type="match status" value="1"/>
</dbReference>
<evidence type="ECO:0000256" key="14">
    <source>
        <dbReference type="ARBA" id="ARBA00024072"/>
    </source>
</evidence>
<evidence type="ECO:0000256" key="8">
    <source>
        <dbReference type="ARBA" id="ARBA00022832"/>
    </source>
</evidence>
<keyword evidence="29" id="KW-1185">Reference proteome</keyword>
<dbReference type="GO" id="GO:0048038">
    <property type="term" value="F:quinone binding"/>
    <property type="evidence" value="ECO:0007669"/>
    <property type="project" value="TreeGrafter"/>
</dbReference>
<keyword evidence="12" id="KW-0496">Mitochondrion</keyword>
<evidence type="ECO:0000256" key="13">
    <source>
        <dbReference type="ARBA" id="ARBA00023160"/>
    </source>
</evidence>
<dbReference type="Pfam" id="PF13561">
    <property type="entry name" value="adh_short_C2"/>
    <property type="match status" value="1"/>
</dbReference>
<evidence type="ECO:0000256" key="2">
    <source>
        <dbReference type="ARBA" id="ARBA00005194"/>
    </source>
</evidence>
<dbReference type="GO" id="GO:0004303">
    <property type="term" value="F:estradiol 17-beta-dehydrogenase [NAD(P)+] activity"/>
    <property type="evidence" value="ECO:0007669"/>
    <property type="project" value="UniProtKB-EC"/>
</dbReference>
<evidence type="ECO:0000256" key="3">
    <source>
        <dbReference type="ARBA" id="ARBA00005198"/>
    </source>
</evidence>
<evidence type="ECO:0000256" key="10">
    <source>
        <dbReference type="ARBA" id="ARBA00023027"/>
    </source>
</evidence>
<dbReference type="PRINTS" id="PR00080">
    <property type="entry name" value="SDRFAMILY"/>
</dbReference>
<evidence type="ECO:0000256" key="20">
    <source>
        <dbReference type="ARBA" id="ARBA00065174"/>
    </source>
</evidence>
<evidence type="ECO:0000256" key="18">
    <source>
        <dbReference type="ARBA" id="ARBA00050435"/>
    </source>
</evidence>
<gene>
    <name evidence="28" type="primary">HSD17B8</name>
    <name evidence="28" type="ORF">BLAG_LOCUS25198</name>
</gene>
<evidence type="ECO:0000256" key="1">
    <source>
        <dbReference type="ARBA" id="ARBA00004305"/>
    </source>
</evidence>
<keyword evidence="13" id="KW-0275">Fatty acid biosynthesis</keyword>
<evidence type="ECO:0000256" key="4">
    <source>
        <dbReference type="ARBA" id="ARBA00006484"/>
    </source>
</evidence>
<comment type="subunit">
    <text evidence="20">Heterotetramer with CBR4; contains two molecules of HSD17B8 and CBR4.</text>
</comment>
<dbReference type="GO" id="GO:0005759">
    <property type="term" value="C:mitochondrial matrix"/>
    <property type="evidence" value="ECO:0007669"/>
    <property type="project" value="UniProtKB-SubCell"/>
</dbReference>
<evidence type="ECO:0000256" key="22">
    <source>
        <dbReference type="ARBA" id="ARBA00070911"/>
    </source>
</evidence>
<evidence type="ECO:0000256" key="9">
    <source>
        <dbReference type="ARBA" id="ARBA00023002"/>
    </source>
</evidence>
<evidence type="ECO:0000256" key="19">
    <source>
        <dbReference type="ARBA" id="ARBA00052680"/>
    </source>
</evidence>
<evidence type="ECO:0000256" key="25">
    <source>
        <dbReference type="ARBA" id="ARBA00081936"/>
    </source>
</evidence>
<evidence type="ECO:0000256" key="21">
    <source>
        <dbReference type="ARBA" id="ARBA00066822"/>
    </source>
</evidence>
<evidence type="ECO:0000256" key="26">
    <source>
        <dbReference type="ARBA" id="ARBA00083097"/>
    </source>
</evidence>
<dbReference type="SUPFAM" id="SSF51735">
    <property type="entry name" value="NAD(P)-binding Rossmann-fold domains"/>
    <property type="match status" value="1"/>
</dbReference>
<proteinExistence type="inferred from homology"/>
<comment type="pathway">
    <text evidence="2">Lipid metabolism; fatty acid biosynthesis.</text>
</comment>
<evidence type="ECO:0000256" key="12">
    <source>
        <dbReference type="ARBA" id="ARBA00023128"/>
    </source>
</evidence>
<dbReference type="OrthoDB" id="8123394at2759"/>
<dbReference type="EC" id="1.1.1.239" evidence="21"/>
<reference evidence="28" key="1">
    <citation type="submission" date="2022-01" db="EMBL/GenBank/DDBJ databases">
        <authorList>
            <person name="Braso-Vives M."/>
        </authorList>
    </citation>
    <scope>NUCLEOTIDE SEQUENCE</scope>
</reference>
<evidence type="ECO:0000313" key="29">
    <source>
        <dbReference type="Proteomes" id="UP000838412"/>
    </source>
</evidence>
<accession>A0A8K0AFK2</accession>
<sequence>MADKSGKAVGLDRLAGRLAVVTGGSGGIGGAVCQLFAREGASVVVVDINEGKGQEMAASLPNMGSQQHRFYKTDVASSKSVNEMVTSLRKDYTCAPSVVVTCAGVAIPSYFLDMDEATYDTVTNINQKGTFLVAQAMARLMVEDKVKNGSIVTMGSICGRVGQHEFTHYSGTKGAVVSMTRGIAKELAEYGIRCNVVVPTIIDTDIVDKSYEQERLEYVQQKTLLKRAGKPSEVANLCLFLASEESSYMTGQVVDITGKYWSGIQSF</sequence>
<evidence type="ECO:0000256" key="27">
    <source>
        <dbReference type="ARBA" id="ARBA00083258"/>
    </source>
</evidence>
<evidence type="ECO:0000256" key="11">
    <source>
        <dbReference type="ARBA" id="ARBA00023098"/>
    </source>
</evidence>
<keyword evidence="9" id="KW-0560">Oxidoreductase</keyword>
<name>A0A8K0AFK2_BRALA</name>
<evidence type="ECO:0000256" key="24">
    <source>
        <dbReference type="ARBA" id="ARBA00081419"/>
    </source>
</evidence>
<dbReference type="EC" id="1.1.1.n12" evidence="5"/>
<evidence type="ECO:0000256" key="16">
    <source>
        <dbReference type="ARBA" id="ARBA00049069"/>
    </source>
</evidence>
<keyword evidence="10" id="KW-0520">NAD</keyword>
<comment type="catalytic activity">
    <reaction evidence="16">
        <text>17beta-estradiol + NAD(+) = estrone + NADH + H(+)</text>
        <dbReference type="Rhea" id="RHEA:24612"/>
        <dbReference type="ChEBI" id="CHEBI:15378"/>
        <dbReference type="ChEBI" id="CHEBI:16469"/>
        <dbReference type="ChEBI" id="CHEBI:17263"/>
        <dbReference type="ChEBI" id="CHEBI:57540"/>
        <dbReference type="ChEBI" id="CHEBI:57945"/>
        <dbReference type="EC" id="1.1.1.62"/>
    </reaction>
    <physiologicalReaction direction="left-to-right" evidence="16">
        <dbReference type="Rhea" id="RHEA:24613"/>
    </physiologicalReaction>
    <physiologicalReaction direction="right-to-left" evidence="16">
        <dbReference type="Rhea" id="RHEA:24614"/>
    </physiologicalReaction>
</comment>
<comment type="subcellular location">
    <subcellularLocation>
        <location evidence="1">Mitochondrion matrix</location>
    </subcellularLocation>
</comment>
<evidence type="ECO:0000256" key="6">
    <source>
        <dbReference type="ARBA" id="ARBA00022516"/>
    </source>
</evidence>
<evidence type="ECO:0000256" key="7">
    <source>
        <dbReference type="ARBA" id="ARBA00022553"/>
    </source>
</evidence>
<organism evidence="28 29">
    <name type="scientific">Branchiostoma lanceolatum</name>
    <name type="common">Common lancelet</name>
    <name type="synonym">Amphioxus lanceolatum</name>
    <dbReference type="NCBI Taxonomy" id="7740"/>
    <lineage>
        <taxon>Eukaryota</taxon>
        <taxon>Metazoa</taxon>
        <taxon>Chordata</taxon>
        <taxon>Cephalochordata</taxon>
        <taxon>Leptocardii</taxon>
        <taxon>Amphioxiformes</taxon>
        <taxon>Branchiostomatidae</taxon>
        <taxon>Branchiostoma</taxon>
    </lineage>
</organism>
<comment type="pathway">
    <text evidence="3">Lipid metabolism; mitochondrial fatty acid beta-oxidation.</text>
</comment>
<keyword evidence="8" id="KW-0276">Fatty acid metabolism</keyword>
<dbReference type="Proteomes" id="UP000838412">
    <property type="component" value="Chromosome 9"/>
</dbReference>
<dbReference type="GO" id="GO:0008210">
    <property type="term" value="P:estrogen metabolic process"/>
    <property type="evidence" value="ECO:0007669"/>
    <property type="project" value="UniProtKB-ARBA"/>
</dbReference>
<dbReference type="Gene3D" id="3.40.50.720">
    <property type="entry name" value="NAD(P)-binding Rossmann-like Domain"/>
    <property type="match status" value="1"/>
</dbReference>
<evidence type="ECO:0000256" key="17">
    <source>
        <dbReference type="ARBA" id="ARBA00050232"/>
    </source>
</evidence>
<comment type="catalytic activity">
    <reaction evidence="17">
        <text>testosterone + NAD(+) = androst-4-ene-3,17-dione + NADH + H(+)</text>
        <dbReference type="Rhea" id="RHEA:14929"/>
        <dbReference type="ChEBI" id="CHEBI:15378"/>
        <dbReference type="ChEBI" id="CHEBI:16422"/>
        <dbReference type="ChEBI" id="CHEBI:17347"/>
        <dbReference type="ChEBI" id="CHEBI:57540"/>
        <dbReference type="ChEBI" id="CHEBI:57945"/>
        <dbReference type="EC" id="1.1.1.239"/>
    </reaction>
    <physiologicalReaction direction="left-to-right" evidence="17">
        <dbReference type="Rhea" id="RHEA:14930"/>
    </physiologicalReaction>
</comment>
<dbReference type="PRINTS" id="PR00081">
    <property type="entry name" value="GDHRDH"/>
</dbReference>
<dbReference type="EC" id="1.1.1.62" evidence="14"/>
<dbReference type="InterPro" id="IPR020904">
    <property type="entry name" value="Sc_DH/Rdtase_CS"/>
</dbReference>
<dbReference type="PANTHER" id="PTHR42760:SF83">
    <property type="entry name" value="(3R)-3-HYDROXYACYL-COA DEHYDROGENASE"/>
    <property type="match status" value="1"/>
</dbReference>
<keyword evidence="11" id="KW-0443">Lipid metabolism</keyword>
<evidence type="ECO:0000256" key="23">
    <source>
        <dbReference type="ARBA" id="ARBA00077835"/>
    </source>
</evidence>
<evidence type="ECO:0000313" key="28">
    <source>
        <dbReference type="EMBL" id="CAH1274065.1"/>
    </source>
</evidence>
<keyword evidence="6" id="KW-0444">Lipid biosynthesis</keyword>